<dbReference type="AlphaFoldDB" id="A0A1I7NWX2"/>
<dbReference type="GO" id="GO:0005886">
    <property type="term" value="C:plasma membrane"/>
    <property type="evidence" value="ECO:0007669"/>
    <property type="project" value="TreeGrafter"/>
</dbReference>
<evidence type="ECO:0000256" key="5">
    <source>
        <dbReference type="SAM" id="Phobius"/>
    </source>
</evidence>
<dbReference type="RefSeq" id="WP_092869685.1">
    <property type="nucleotide sequence ID" value="NZ_FPCH01000005.1"/>
</dbReference>
<keyword evidence="5" id="KW-1133">Transmembrane helix</keyword>
<accession>A0A1I7NWX2</accession>
<dbReference type="Pfam" id="PF00512">
    <property type="entry name" value="HisKA"/>
    <property type="match status" value="1"/>
</dbReference>
<organism evidence="7 8">
    <name type="scientific">Hyphomicrobium facile</name>
    <dbReference type="NCBI Taxonomy" id="51670"/>
    <lineage>
        <taxon>Bacteria</taxon>
        <taxon>Pseudomonadati</taxon>
        <taxon>Pseudomonadota</taxon>
        <taxon>Alphaproteobacteria</taxon>
        <taxon>Hyphomicrobiales</taxon>
        <taxon>Hyphomicrobiaceae</taxon>
        <taxon>Hyphomicrobium</taxon>
    </lineage>
</organism>
<dbReference type="GO" id="GO:0009927">
    <property type="term" value="F:histidine phosphotransfer kinase activity"/>
    <property type="evidence" value="ECO:0007669"/>
    <property type="project" value="TreeGrafter"/>
</dbReference>
<dbReference type="SUPFAM" id="SSF55874">
    <property type="entry name" value="ATPase domain of HSP90 chaperone/DNA topoisomerase II/histidine kinase"/>
    <property type="match status" value="1"/>
</dbReference>
<dbReference type="CDD" id="cd00082">
    <property type="entry name" value="HisKA"/>
    <property type="match status" value="1"/>
</dbReference>
<evidence type="ECO:0000256" key="4">
    <source>
        <dbReference type="ARBA" id="ARBA00022777"/>
    </source>
</evidence>
<evidence type="ECO:0000256" key="3">
    <source>
        <dbReference type="ARBA" id="ARBA00022679"/>
    </source>
</evidence>
<dbReference type="Proteomes" id="UP000199423">
    <property type="component" value="Unassembled WGS sequence"/>
</dbReference>
<name>A0A1I7NWX2_9HYPH</name>
<keyword evidence="8" id="KW-1185">Reference proteome</keyword>
<protein>
    <recommendedName>
        <fullName evidence="2">histidine kinase</fullName>
        <ecNumber evidence="2">2.7.13.3</ecNumber>
    </recommendedName>
</protein>
<feature type="domain" description="Signal transduction histidine kinase dimerisation/phosphoacceptor" evidence="6">
    <location>
        <begin position="128"/>
        <end position="196"/>
    </location>
</feature>
<comment type="catalytic activity">
    <reaction evidence="1">
        <text>ATP + protein L-histidine = ADP + protein N-phospho-L-histidine.</text>
        <dbReference type="EC" id="2.7.13.3"/>
    </reaction>
</comment>
<keyword evidence="5" id="KW-0472">Membrane</keyword>
<proteinExistence type="predicted"/>
<reference evidence="8" key="1">
    <citation type="submission" date="2016-10" db="EMBL/GenBank/DDBJ databases">
        <authorList>
            <person name="Varghese N."/>
            <person name="Submissions S."/>
        </authorList>
    </citation>
    <scope>NUCLEOTIDE SEQUENCE [LARGE SCALE GENOMIC DNA]</scope>
    <source>
        <strain evidence="8">DSM 1565</strain>
    </source>
</reference>
<dbReference type="STRING" id="51670.SAMN04488557_4192"/>
<gene>
    <name evidence="7" type="ORF">SAMN04488557_4192</name>
</gene>
<evidence type="ECO:0000313" key="7">
    <source>
        <dbReference type="EMBL" id="SFV39165.1"/>
    </source>
</evidence>
<feature type="transmembrane region" description="Helical" evidence="5">
    <location>
        <begin position="38"/>
        <end position="55"/>
    </location>
</feature>
<dbReference type="EMBL" id="FPCH01000005">
    <property type="protein sequence ID" value="SFV39165.1"/>
    <property type="molecule type" value="Genomic_DNA"/>
</dbReference>
<evidence type="ECO:0000313" key="8">
    <source>
        <dbReference type="Proteomes" id="UP000199423"/>
    </source>
</evidence>
<dbReference type="PANTHER" id="PTHR43047:SF72">
    <property type="entry name" value="OSMOSENSING HISTIDINE PROTEIN KINASE SLN1"/>
    <property type="match status" value="1"/>
</dbReference>
<dbReference type="Gene3D" id="1.10.287.130">
    <property type="match status" value="1"/>
</dbReference>
<sequence>MARTWSVPQRESYAGFGGSRRLSADIANGIGFSQRGPLLLVAALLTLAGAVVPQLDADSLSTLLFVVGAGLAAMVVMLPARGARKPAPSFAREAQTPSQPSAFDARAQPRFPELFGADASQSALDRAAWAKLTAHMSHELRTPLNAVLGFSEIMTKEVFGPLGSGYDAYARDIHASGRILLKSAEDALAITALLTAPECKGRQTSRLTSVIDEACAFAAPDLAVRSISIVRNTDAGFDVLGDHQAMRQLLINLLSEAGRNGAANTTLRIETKSLAGAIDLSIAIQADRRGPTADEGFGMILARTLCELSGAELATSAGNGERKWTVRLLPAAQHDLFLAA</sequence>
<feature type="transmembrane region" description="Helical" evidence="5">
    <location>
        <begin position="61"/>
        <end position="80"/>
    </location>
</feature>
<keyword evidence="5" id="KW-0812">Transmembrane</keyword>
<dbReference type="InterPro" id="IPR036097">
    <property type="entry name" value="HisK_dim/P_sf"/>
</dbReference>
<dbReference type="EC" id="2.7.13.3" evidence="2"/>
<keyword evidence="3" id="KW-0808">Transferase</keyword>
<evidence type="ECO:0000256" key="1">
    <source>
        <dbReference type="ARBA" id="ARBA00000085"/>
    </source>
</evidence>
<dbReference type="PANTHER" id="PTHR43047">
    <property type="entry name" value="TWO-COMPONENT HISTIDINE PROTEIN KINASE"/>
    <property type="match status" value="1"/>
</dbReference>
<keyword evidence="4 7" id="KW-0418">Kinase</keyword>
<dbReference type="GO" id="GO:0000155">
    <property type="term" value="F:phosphorelay sensor kinase activity"/>
    <property type="evidence" value="ECO:0007669"/>
    <property type="project" value="InterPro"/>
</dbReference>
<evidence type="ECO:0000259" key="6">
    <source>
        <dbReference type="SMART" id="SM00388"/>
    </source>
</evidence>
<dbReference type="Gene3D" id="3.30.565.10">
    <property type="entry name" value="Histidine kinase-like ATPase, C-terminal domain"/>
    <property type="match status" value="1"/>
</dbReference>
<dbReference type="OrthoDB" id="9813151at2"/>
<evidence type="ECO:0000256" key="2">
    <source>
        <dbReference type="ARBA" id="ARBA00012438"/>
    </source>
</evidence>
<dbReference type="SMART" id="SM00388">
    <property type="entry name" value="HisKA"/>
    <property type="match status" value="1"/>
</dbReference>
<dbReference type="SUPFAM" id="SSF47384">
    <property type="entry name" value="Homodimeric domain of signal transducing histidine kinase"/>
    <property type="match status" value="1"/>
</dbReference>
<dbReference type="InterPro" id="IPR003661">
    <property type="entry name" value="HisK_dim/P_dom"/>
</dbReference>
<dbReference type="InterPro" id="IPR036890">
    <property type="entry name" value="HATPase_C_sf"/>
</dbReference>